<proteinExistence type="predicted"/>
<feature type="compositionally biased region" description="Polar residues" evidence="1">
    <location>
        <begin position="12"/>
        <end position="36"/>
    </location>
</feature>
<sequence>MTTDGTVDPKDTSVSQQNSSKATQGTSEQAKTYTESEVQKIKNDALAQAGRDAKALEQKAADLKEREDAHAQWQRERDEEEYEKARGNPEALSALQRERADRATSKSIKEERDALERERVAFQVEKDTANAIKKEHDIAELAEKYQIPVQVLKDLDLDVERTEKVAQRLTTLSPEALGKTTPAIVPKKRDSGVTLGGGNNLSGLKPKEVLKEIQRKLSEN</sequence>
<name>A0A6M3XXM8_9ZZZZ</name>
<feature type="compositionally biased region" description="Basic and acidic residues" evidence="1">
    <location>
        <begin position="96"/>
        <end position="111"/>
    </location>
</feature>
<feature type="compositionally biased region" description="Basic and acidic residues" evidence="1">
    <location>
        <begin position="51"/>
        <end position="87"/>
    </location>
</feature>
<evidence type="ECO:0000313" key="2">
    <source>
        <dbReference type="EMBL" id="QJI02603.1"/>
    </source>
</evidence>
<dbReference type="EMBL" id="MT145015">
    <property type="protein sequence ID" value="QJI02603.1"/>
    <property type="molecule type" value="Genomic_DNA"/>
</dbReference>
<evidence type="ECO:0008006" key="3">
    <source>
        <dbReference type="Google" id="ProtNLM"/>
    </source>
</evidence>
<protein>
    <recommendedName>
        <fullName evidence="3">DUF4355 domain-containing protein</fullName>
    </recommendedName>
</protein>
<gene>
    <name evidence="2" type="ORF">TM448B03444_0008</name>
</gene>
<feature type="region of interest" description="Disordered" evidence="1">
    <location>
        <begin position="180"/>
        <end position="201"/>
    </location>
</feature>
<dbReference type="AlphaFoldDB" id="A0A6M3XXM8"/>
<reference evidence="2" key="1">
    <citation type="submission" date="2020-03" db="EMBL/GenBank/DDBJ databases">
        <title>The deep terrestrial virosphere.</title>
        <authorList>
            <person name="Holmfeldt K."/>
            <person name="Nilsson E."/>
            <person name="Simone D."/>
            <person name="Lopez-Fernandez M."/>
            <person name="Wu X."/>
            <person name="de Brujin I."/>
            <person name="Lundin D."/>
            <person name="Andersson A."/>
            <person name="Bertilsson S."/>
            <person name="Dopson M."/>
        </authorList>
    </citation>
    <scope>NUCLEOTIDE SEQUENCE</scope>
    <source>
        <strain evidence="2">TM448B03444</strain>
    </source>
</reference>
<organism evidence="2">
    <name type="scientific">viral metagenome</name>
    <dbReference type="NCBI Taxonomy" id="1070528"/>
    <lineage>
        <taxon>unclassified sequences</taxon>
        <taxon>metagenomes</taxon>
        <taxon>organismal metagenomes</taxon>
    </lineage>
</organism>
<accession>A0A6M3XXM8</accession>
<feature type="region of interest" description="Disordered" evidence="1">
    <location>
        <begin position="1"/>
        <end position="111"/>
    </location>
</feature>
<evidence type="ECO:0000256" key="1">
    <source>
        <dbReference type="SAM" id="MobiDB-lite"/>
    </source>
</evidence>